<organism evidence="1 2">
    <name type="scientific">Willisornis vidua</name>
    <name type="common">Xingu scale-backed antbird</name>
    <dbReference type="NCBI Taxonomy" id="1566151"/>
    <lineage>
        <taxon>Eukaryota</taxon>
        <taxon>Metazoa</taxon>
        <taxon>Chordata</taxon>
        <taxon>Craniata</taxon>
        <taxon>Vertebrata</taxon>
        <taxon>Euteleostomi</taxon>
        <taxon>Archelosauria</taxon>
        <taxon>Archosauria</taxon>
        <taxon>Dinosauria</taxon>
        <taxon>Saurischia</taxon>
        <taxon>Theropoda</taxon>
        <taxon>Coelurosauria</taxon>
        <taxon>Aves</taxon>
        <taxon>Neognathae</taxon>
        <taxon>Neoaves</taxon>
        <taxon>Telluraves</taxon>
        <taxon>Australaves</taxon>
        <taxon>Passeriformes</taxon>
        <taxon>Thamnophilidae</taxon>
        <taxon>Willisornis</taxon>
    </lineage>
</organism>
<comment type="caution">
    <text evidence="1">The sequence shown here is derived from an EMBL/GenBank/DDBJ whole genome shotgun (WGS) entry which is preliminary data.</text>
</comment>
<sequence>MGPDGIHPRVMRQLAEELAKLLFIFYQYSWLTGKDSEDWKLANVMPIHKKGLKEDPEYYWPVSLTSVPGKPENVCVPTGIEPTINKFADDTKLRGSVDQLEGRRALQRDLDRLERWAKSNGMKFNKAKCQVLHFGHNNLIQHHRLGTEWLESSQAEKDLGIWIDRRLNTSQQCAQVAEKANGILACIRNSVASSTREVILLLYSALVMPYLEYYFQF</sequence>
<accession>A0ABQ9DKJ0</accession>
<evidence type="ECO:0000313" key="1">
    <source>
        <dbReference type="EMBL" id="KAJ7420922.1"/>
    </source>
</evidence>
<protein>
    <recommendedName>
        <fullName evidence="3">Rna-directed dna polymerase from mobile element jockey-like</fullName>
    </recommendedName>
</protein>
<gene>
    <name evidence="1" type="ORF">WISP_45915</name>
</gene>
<dbReference type="PANTHER" id="PTHR33332">
    <property type="entry name" value="REVERSE TRANSCRIPTASE DOMAIN-CONTAINING PROTEIN"/>
    <property type="match status" value="1"/>
</dbReference>
<dbReference type="EMBL" id="WHWB01033265">
    <property type="protein sequence ID" value="KAJ7420922.1"/>
    <property type="molecule type" value="Genomic_DNA"/>
</dbReference>
<evidence type="ECO:0008006" key="3">
    <source>
        <dbReference type="Google" id="ProtNLM"/>
    </source>
</evidence>
<proteinExistence type="predicted"/>
<keyword evidence="2" id="KW-1185">Reference proteome</keyword>
<dbReference type="Proteomes" id="UP001145742">
    <property type="component" value="Unassembled WGS sequence"/>
</dbReference>
<name>A0ABQ9DKJ0_9PASS</name>
<reference evidence="1" key="1">
    <citation type="submission" date="2019-10" db="EMBL/GenBank/DDBJ databases">
        <authorList>
            <person name="Soares A.E.R."/>
            <person name="Aleixo A."/>
            <person name="Schneider P."/>
            <person name="Miyaki C.Y."/>
            <person name="Schneider M.P."/>
            <person name="Mello C."/>
            <person name="Vasconcelos A.T.R."/>
        </authorList>
    </citation>
    <scope>NUCLEOTIDE SEQUENCE</scope>
    <source>
        <tissue evidence="1">Muscle</tissue>
    </source>
</reference>
<evidence type="ECO:0000313" key="2">
    <source>
        <dbReference type="Proteomes" id="UP001145742"/>
    </source>
</evidence>